<evidence type="ECO:0000313" key="2">
    <source>
        <dbReference type="EMBL" id="OWM64723.1"/>
    </source>
</evidence>
<name>A0A218VWL8_PUNGR</name>
<gene>
    <name evidence="2" type="ORF">CDL15_Pgr027000</name>
</gene>
<comment type="caution">
    <text evidence="2">The sequence shown here is derived from an EMBL/GenBank/DDBJ whole genome shotgun (WGS) entry which is preliminary data.</text>
</comment>
<feature type="region of interest" description="Disordered" evidence="1">
    <location>
        <begin position="46"/>
        <end position="73"/>
    </location>
</feature>
<protein>
    <submittedName>
        <fullName evidence="2">Uncharacterized protein</fullName>
    </submittedName>
</protein>
<evidence type="ECO:0000313" key="3">
    <source>
        <dbReference type="Proteomes" id="UP000197138"/>
    </source>
</evidence>
<dbReference type="EMBL" id="MTKT01005799">
    <property type="protein sequence ID" value="OWM64723.1"/>
    <property type="molecule type" value="Genomic_DNA"/>
</dbReference>
<dbReference type="AlphaFoldDB" id="A0A218VWL8"/>
<accession>A0A218VWL8</accession>
<reference evidence="3" key="1">
    <citation type="journal article" date="2017" name="Plant J.">
        <title>The pomegranate (Punica granatum L.) genome and the genomics of punicalagin biosynthesis.</title>
        <authorList>
            <person name="Qin G."/>
            <person name="Xu C."/>
            <person name="Ming R."/>
            <person name="Tang H."/>
            <person name="Guyot R."/>
            <person name="Kramer E.M."/>
            <person name="Hu Y."/>
            <person name="Yi X."/>
            <person name="Qi Y."/>
            <person name="Xu X."/>
            <person name="Gao Z."/>
            <person name="Pan H."/>
            <person name="Jian J."/>
            <person name="Tian Y."/>
            <person name="Yue Z."/>
            <person name="Xu Y."/>
        </authorList>
    </citation>
    <scope>NUCLEOTIDE SEQUENCE [LARGE SCALE GENOMIC DNA]</scope>
    <source>
        <strain evidence="3">cv. Dabenzi</strain>
    </source>
</reference>
<evidence type="ECO:0000256" key="1">
    <source>
        <dbReference type="SAM" id="MobiDB-lite"/>
    </source>
</evidence>
<organism evidence="2 3">
    <name type="scientific">Punica granatum</name>
    <name type="common">Pomegranate</name>
    <dbReference type="NCBI Taxonomy" id="22663"/>
    <lineage>
        <taxon>Eukaryota</taxon>
        <taxon>Viridiplantae</taxon>
        <taxon>Streptophyta</taxon>
        <taxon>Embryophyta</taxon>
        <taxon>Tracheophyta</taxon>
        <taxon>Spermatophyta</taxon>
        <taxon>Magnoliopsida</taxon>
        <taxon>eudicotyledons</taxon>
        <taxon>Gunneridae</taxon>
        <taxon>Pentapetalae</taxon>
        <taxon>rosids</taxon>
        <taxon>malvids</taxon>
        <taxon>Myrtales</taxon>
        <taxon>Lythraceae</taxon>
        <taxon>Punica</taxon>
    </lineage>
</organism>
<dbReference type="Proteomes" id="UP000197138">
    <property type="component" value="Unassembled WGS sequence"/>
</dbReference>
<sequence>MTRSVPTSLVGVTHYGDLGVNFNQGGPSVCRLSRGYLCAEPLPCESTREEAREEFSERREPVRHSSPVTGVSL</sequence>
<proteinExistence type="predicted"/>
<feature type="compositionally biased region" description="Basic and acidic residues" evidence="1">
    <location>
        <begin position="46"/>
        <end position="63"/>
    </location>
</feature>